<evidence type="ECO:0000313" key="1">
    <source>
        <dbReference type="EMBL" id="MET3594559.1"/>
    </source>
</evidence>
<dbReference type="RefSeq" id="WP_292340674.1">
    <property type="nucleotide sequence ID" value="NZ_JBEPLM010000007.1"/>
</dbReference>
<accession>A0ABV2HVE1</accession>
<sequence length="166" mass="18976">MEFPLRNTYPRYRKSGAQKVLRALTGNHATSNVISDEGDEISNLSRFGLALPMIRLINRHHRLLVIRDNLRRRSERGSVWAPRALTMRAALLAARIAERWTWRRLVCRGASNAFEAEQKALYLMAAVIAQRKSIKRQEIAMAARAVRQFRHQLADLLGIVGTHDPL</sequence>
<protein>
    <recommendedName>
        <fullName evidence="3">Transposase</fullName>
    </recommendedName>
</protein>
<proteinExistence type="predicted"/>
<name>A0ABV2HVE1_9HYPH</name>
<reference evidence="1 2" key="1">
    <citation type="submission" date="2024-06" db="EMBL/GenBank/DDBJ databases">
        <title>Genomic Encyclopedia of Type Strains, Phase IV (KMG-IV): sequencing the most valuable type-strain genomes for metagenomic binning, comparative biology and taxonomic classification.</title>
        <authorList>
            <person name="Goeker M."/>
        </authorList>
    </citation>
    <scope>NUCLEOTIDE SEQUENCE [LARGE SCALE GENOMIC DNA]</scope>
    <source>
        <strain evidence="1 2">DSM 29846</strain>
    </source>
</reference>
<dbReference type="Proteomes" id="UP001549036">
    <property type="component" value="Unassembled WGS sequence"/>
</dbReference>
<keyword evidence="2" id="KW-1185">Reference proteome</keyword>
<dbReference type="EMBL" id="JBEPLM010000007">
    <property type="protein sequence ID" value="MET3594559.1"/>
    <property type="molecule type" value="Genomic_DNA"/>
</dbReference>
<evidence type="ECO:0008006" key="3">
    <source>
        <dbReference type="Google" id="ProtNLM"/>
    </source>
</evidence>
<comment type="caution">
    <text evidence="1">The sequence shown here is derived from an EMBL/GenBank/DDBJ whole genome shotgun (WGS) entry which is preliminary data.</text>
</comment>
<evidence type="ECO:0000313" key="2">
    <source>
        <dbReference type="Proteomes" id="UP001549036"/>
    </source>
</evidence>
<gene>
    <name evidence="1" type="ORF">ABID26_003967</name>
</gene>
<organism evidence="1 2">
    <name type="scientific">Mesorhizobium shonense</name>
    <dbReference type="NCBI Taxonomy" id="1209948"/>
    <lineage>
        <taxon>Bacteria</taxon>
        <taxon>Pseudomonadati</taxon>
        <taxon>Pseudomonadota</taxon>
        <taxon>Alphaproteobacteria</taxon>
        <taxon>Hyphomicrobiales</taxon>
        <taxon>Phyllobacteriaceae</taxon>
        <taxon>Mesorhizobium</taxon>
    </lineage>
</organism>